<dbReference type="Proteomes" id="UP000002640">
    <property type="component" value="Unassembled WGS sequence"/>
</dbReference>
<reference evidence="1 2" key="1">
    <citation type="journal article" date="2006" name="Science">
        <title>Phytophthora genome sequences uncover evolutionary origins and mechanisms of pathogenesis.</title>
        <authorList>
            <person name="Tyler B.M."/>
            <person name="Tripathy S."/>
            <person name="Zhang X."/>
            <person name="Dehal P."/>
            <person name="Jiang R.H."/>
            <person name="Aerts A."/>
            <person name="Arredondo F.D."/>
            <person name="Baxter L."/>
            <person name="Bensasson D."/>
            <person name="Beynon J.L."/>
            <person name="Chapman J."/>
            <person name="Damasceno C.M."/>
            <person name="Dorrance A.E."/>
            <person name="Dou D."/>
            <person name="Dickerman A.W."/>
            <person name="Dubchak I.L."/>
            <person name="Garbelotto M."/>
            <person name="Gijzen M."/>
            <person name="Gordon S.G."/>
            <person name="Govers F."/>
            <person name="Grunwald N.J."/>
            <person name="Huang W."/>
            <person name="Ivors K.L."/>
            <person name="Jones R.W."/>
            <person name="Kamoun S."/>
            <person name="Krampis K."/>
            <person name="Lamour K.H."/>
            <person name="Lee M.K."/>
            <person name="McDonald W.H."/>
            <person name="Medina M."/>
            <person name="Meijer H.J."/>
            <person name="Nordberg E.K."/>
            <person name="Maclean D.J."/>
            <person name="Ospina-Giraldo M.D."/>
            <person name="Morris P.F."/>
            <person name="Phuntumart V."/>
            <person name="Putnam N.H."/>
            <person name="Rash S."/>
            <person name="Rose J.K."/>
            <person name="Sakihama Y."/>
            <person name="Salamov A.A."/>
            <person name="Savidor A."/>
            <person name="Scheuring C.F."/>
            <person name="Smith B.M."/>
            <person name="Sobral B.W."/>
            <person name="Terry A."/>
            <person name="Torto-Alalibo T.A."/>
            <person name="Win J."/>
            <person name="Xu Z."/>
            <person name="Zhang H."/>
            <person name="Grigoriev I.V."/>
            <person name="Rokhsar D.S."/>
            <person name="Boore J.L."/>
        </authorList>
    </citation>
    <scope>NUCLEOTIDE SEQUENCE [LARGE SCALE GENOMIC DNA]</scope>
    <source>
        <strain evidence="1 2">P6497</strain>
    </source>
</reference>
<sequence length="79" mass="8685">MSGFSYPQPIFTSSTYNPAFFLSLREDKLLTYAYAQTLYLSKNDFRLSYITGVTAGYAVQGVSLVPDGSLSINGLNQIT</sequence>
<evidence type="ECO:0000313" key="2">
    <source>
        <dbReference type="Proteomes" id="UP000002640"/>
    </source>
</evidence>
<dbReference type="GeneID" id="20653137"/>
<dbReference type="EMBL" id="JH159167">
    <property type="protein sequence ID" value="EGZ05268.1"/>
    <property type="molecule type" value="Genomic_DNA"/>
</dbReference>
<protein>
    <submittedName>
        <fullName evidence="1">Uncharacterized protein</fullName>
    </submittedName>
</protein>
<organism evidence="1 2">
    <name type="scientific">Phytophthora sojae (strain P6497)</name>
    <name type="common">Soybean stem and root rot agent</name>
    <name type="synonym">Phytophthora megasperma f. sp. glycines</name>
    <dbReference type="NCBI Taxonomy" id="1094619"/>
    <lineage>
        <taxon>Eukaryota</taxon>
        <taxon>Sar</taxon>
        <taxon>Stramenopiles</taxon>
        <taxon>Oomycota</taxon>
        <taxon>Peronosporomycetes</taxon>
        <taxon>Peronosporales</taxon>
        <taxon>Peronosporaceae</taxon>
        <taxon>Phytophthora</taxon>
    </lineage>
</organism>
<name>G5AGI8_PHYSP</name>
<dbReference type="RefSeq" id="XP_009539189.1">
    <property type="nucleotide sequence ID" value="XM_009540894.1"/>
</dbReference>
<keyword evidence="2" id="KW-1185">Reference proteome</keyword>
<dbReference type="InParanoid" id="G5AGI8"/>
<evidence type="ECO:0000313" key="1">
    <source>
        <dbReference type="EMBL" id="EGZ05268.1"/>
    </source>
</evidence>
<accession>G5AGI8</accession>
<gene>
    <name evidence="1" type="ORF">PHYSODRAFT_457772</name>
</gene>
<feature type="non-terminal residue" evidence="1">
    <location>
        <position position="79"/>
    </location>
</feature>
<dbReference type="KEGG" id="psoj:PHYSODRAFT_457772"/>
<proteinExistence type="predicted"/>
<dbReference type="AlphaFoldDB" id="G5AGI8"/>